<keyword evidence="2" id="KW-0863">Zinc-finger</keyword>
<reference evidence="6 7" key="1">
    <citation type="journal article" date="2016" name="Genome Biol. Evol.">
        <title>Divergent and convergent evolution of fungal pathogenicity.</title>
        <authorList>
            <person name="Shang Y."/>
            <person name="Xiao G."/>
            <person name="Zheng P."/>
            <person name="Cen K."/>
            <person name="Zhan S."/>
            <person name="Wang C."/>
        </authorList>
    </citation>
    <scope>NUCLEOTIDE SEQUENCE [LARGE SCALE GENOMIC DNA]</scope>
    <source>
        <strain evidence="6 7">RCEF 4871</strain>
    </source>
</reference>
<keyword evidence="7" id="KW-1185">Reference proteome</keyword>
<dbReference type="GO" id="GO:0008270">
    <property type="term" value="F:zinc ion binding"/>
    <property type="evidence" value="ECO:0007669"/>
    <property type="project" value="UniProtKB-KW"/>
</dbReference>
<dbReference type="STRING" id="1081105.A0A167KD11"/>
<evidence type="ECO:0000256" key="3">
    <source>
        <dbReference type="ARBA" id="ARBA00022833"/>
    </source>
</evidence>
<dbReference type="SMART" id="SM00451">
    <property type="entry name" value="ZnF_U1"/>
    <property type="match status" value="1"/>
</dbReference>
<dbReference type="InterPro" id="IPR013085">
    <property type="entry name" value="U1-CZ_Znf_C2H2"/>
</dbReference>
<dbReference type="GO" id="GO:0000398">
    <property type="term" value="P:mRNA splicing, via spliceosome"/>
    <property type="evidence" value="ECO:0007669"/>
    <property type="project" value="InterPro"/>
</dbReference>
<proteinExistence type="predicted"/>
<feature type="region of interest" description="Disordered" evidence="4">
    <location>
        <begin position="30"/>
        <end position="101"/>
    </location>
</feature>
<evidence type="ECO:0000256" key="2">
    <source>
        <dbReference type="ARBA" id="ARBA00022771"/>
    </source>
</evidence>
<dbReference type="PANTHER" id="PTHR13173">
    <property type="entry name" value="WW DOMAIN BINDING PROTEIN 4"/>
    <property type="match status" value="1"/>
</dbReference>
<organism evidence="6 7">
    <name type="scientific">Metarhizium rileyi (strain RCEF 4871)</name>
    <name type="common">Nomuraea rileyi</name>
    <dbReference type="NCBI Taxonomy" id="1649241"/>
    <lineage>
        <taxon>Eukaryota</taxon>
        <taxon>Fungi</taxon>
        <taxon>Dikarya</taxon>
        <taxon>Ascomycota</taxon>
        <taxon>Pezizomycotina</taxon>
        <taxon>Sordariomycetes</taxon>
        <taxon>Hypocreomycetidae</taxon>
        <taxon>Hypocreales</taxon>
        <taxon>Clavicipitaceae</taxon>
        <taxon>Metarhizium</taxon>
    </lineage>
</organism>
<dbReference type="OrthoDB" id="191651at2759"/>
<feature type="domain" description="U1-type" evidence="5">
    <location>
        <begin position="8"/>
        <end position="43"/>
    </location>
</feature>
<dbReference type="InterPro" id="IPR003604">
    <property type="entry name" value="Matrin/U1-like-C_Znf_C2H2"/>
</dbReference>
<feature type="compositionally biased region" description="Basic and acidic residues" evidence="4">
    <location>
        <begin position="152"/>
        <end position="161"/>
    </location>
</feature>
<dbReference type="InterPro" id="IPR040023">
    <property type="entry name" value="WBP4"/>
</dbReference>
<dbReference type="AlphaFoldDB" id="A0A167KD11"/>
<dbReference type="Gene3D" id="3.30.160.60">
    <property type="entry name" value="Classic Zinc Finger"/>
    <property type="match status" value="1"/>
</dbReference>
<feature type="compositionally biased region" description="Low complexity" evidence="4">
    <location>
        <begin position="70"/>
        <end position="80"/>
    </location>
</feature>
<feature type="compositionally biased region" description="Polar residues" evidence="4">
    <location>
        <begin position="85"/>
        <end position="96"/>
    </location>
</feature>
<accession>A0A167KD11</accession>
<dbReference type="Proteomes" id="UP000243498">
    <property type="component" value="Unassembled WGS sequence"/>
</dbReference>
<keyword evidence="1" id="KW-0479">Metal-binding</keyword>
<evidence type="ECO:0000256" key="4">
    <source>
        <dbReference type="SAM" id="MobiDB-lite"/>
    </source>
</evidence>
<gene>
    <name evidence="6" type="ORF">NOR_00156</name>
</gene>
<name>A0A167KD11_METRR</name>
<feature type="compositionally biased region" description="Basic and acidic residues" evidence="4">
    <location>
        <begin position="43"/>
        <end position="67"/>
    </location>
</feature>
<evidence type="ECO:0000259" key="5">
    <source>
        <dbReference type="SMART" id="SM00451"/>
    </source>
</evidence>
<dbReference type="SUPFAM" id="SSF57667">
    <property type="entry name" value="beta-beta-alpha zinc fingers"/>
    <property type="match status" value="1"/>
</dbReference>
<dbReference type="GO" id="GO:0003723">
    <property type="term" value="F:RNA binding"/>
    <property type="evidence" value="ECO:0007669"/>
    <property type="project" value="TreeGrafter"/>
</dbReference>
<dbReference type="GO" id="GO:0071011">
    <property type="term" value="C:precatalytic spliceosome"/>
    <property type="evidence" value="ECO:0007669"/>
    <property type="project" value="TreeGrafter"/>
</dbReference>
<sequence>MTEYWKNSPNYWCKHCAVYVRDSKLERQNHEATAKHQNAIKRSLRELHRNHERGERDKERARREIDRLNGVVTGSSSGSVRTERASVQGSSSSTEASLKRQREELAGMGVSVPDDFRGEMAIPGEWTVTSTRVVQGAGDVTDGKTDKLAVGVRKREAKQGDQEEDEEEEDAVKGLFKKPRRWGRDYSKKMPREEDEELDALLSGAVKLKGEGDDVKVEDEQGAPQTEPCLLGRPREEEVVGEGGESDEAKVKLVEGDGDSGIAPAVVFKKRKPKGLRVK</sequence>
<protein>
    <submittedName>
        <fullName evidence="6">U1 zinc finger family protein</fullName>
    </submittedName>
</protein>
<evidence type="ECO:0000313" key="7">
    <source>
        <dbReference type="Proteomes" id="UP000243498"/>
    </source>
</evidence>
<keyword evidence="3" id="KW-0862">Zinc</keyword>
<evidence type="ECO:0000313" key="6">
    <source>
        <dbReference type="EMBL" id="OAA51563.1"/>
    </source>
</evidence>
<dbReference type="InterPro" id="IPR036236">
    <property type="entry name" value="Znf_C2H2_sf"/>
</dbReference>
<comment type="caution">
    <text evidence="6">The sequence shown here is derived from an EMBL/GenBank/DDBJ whole genome shotgun (WGS) entry which is preliminary data.</text>
</comment>
<evidence type="ECO:0000256" key="1">
    <source>
        <dbReference type="ARBA" id="ARBA00022723"/>
    </source>
</evidence>
<dbReference type="OMA" id="KSAPRYW"/>
<dbReference type="Pfam" id="PF06220">
    <property type="entry name" value="zf-U1"/>
    <property type="match status" value="1"/>
</dbReference>
<dbReference type="EMBL" id="AZHC01000001">
    <property type="protein sequence ID" value="OAA51563.1"/>
    <property type="molecule type" value="Genomic_DNA"/>
</dbReference>
<dbReference type="PANTHER" id="PTHR13173:SF10">
    <property type="entry name" value="WW DOMAIN-BINDING PROTEIN 4"/>
    <property type="match status" value="1"/>
</dbReference>
<feature type="region of interest" description="Disordered" evidence="4">
    <location>
        <begin position="152"/>
        <end position="172"/>
    </location>
</feature>